<dbReference type="Gene3D" id="2.90.10.30">
    <property type="match status" value="1"/>
</dbReference>
<dbReference type="PROSITE" id="PS50948">
    <property type="entry name" value="PAN"/>
    <property type="match status" value="1"/>
</dbReference>
<feature type="chain" id="PRO_5035456489" description="Receptor-like serine/threonine-protein kinase" evidence="20">
    <location>
        <begin position="28"/>
        <end position="774"/>
    </location>
</feature>
<sequence>MSSSTRGSINLLVQSCFVFLCFEICYAEDTLTPGNELKDGDFLESPNKWFRLRFFDLGYGVSERYLGVEYTESYGEMKVVWVANRESPFNDTTGFLNIAGDGDLVLNDGYGTSININSERPAMSSSNSTTSATLVDSGNFILEAGEEIVWQSFDYPTDTILPGMKFGLFGLKQGQLRYAFFTSWMSPGVPAPGAFTLGVDPNNTNQLAIWRRGLVYWRSGDWNGKVFSNMPDVILEYYAKYFQFKYILNENECYFSYSLVNDSWSSWIEVNSSGEVRLFVDMRAGTGRTLQPLSSCDAQEKDKLKGCIEQKPSNCSGGDKFIITTGRMRNWGIIQDNSSLGLSDCKEICKNDCFCKAYKSAQSNGTGCLFSGDQKGDHLDSGNQTEIFYFRQGKARRGICWGLANQGTEVFIHELGTRIAAIHGISGTNKLKLKGQQDYELPLFRFSTIENATSHFSNANKLGQGGFGPVYKGNLADGQEIAVKRLSKGSGQGVEEFKNEVMLISNLQHRNLVRVLGCCIEGEEKILVYEYLPNNSLDSFLFDETKRALLDWKKRIDIIEGIAQGLLYLHKYSRLKIIHRDMKNSNVLLDSKMNPKISDFGTAKIFGENESRANTNRIIGTYGYMPPEYAINGLFSEKSDVFSFGVMMLEILSGKKNTAFHPSNGCSNLLEYAWNLWREERSLELMDPTVAETCTATAKFSQCVQVALLCVQEGATDRPTMSEVVPMLGGEMVNLPHPKQPAFSNLAREGDNNNLPENPASSVNDASNSGIQAR</sequence>
<dbReference type="EC" id="2.7.11.1" evidence="18"/>
<dbReference type="InterPro" id="IPR011009">
    <property type="entry name" value="Kinase-like_dom_sf"/>
</dbReference>
<evidence type="ECO:0000256" key="12">
    <source>
        <dbReference type="ARBA" id="ARBA00023136"/>
    </source>
</evidence>
<evidence type="ECO:0000256" key="20">
    <source>
        <dbReference type="SAM" id="SignalP"/>
    </source>
</evidence>
<keyword evidence="4 18" id="KW-0808">Transferase</keyword>
<dbReference type="CDD" id="cd00028">
    <property type="entry name" value="B_lectin"/>
    <property type="match status" value="1"/>
</dbReference>
<evidence type="ECO:0000256" key="19">
    <source>
        <dbReference type="SAM" id="MobiDB-lite"/>
    </source>
</evidence>
<keyword evidence="8 18" id="KW-0547">Nucleotide-binding</keyword>
<evidence type="ECO:0000313" key="24">
    <source>
        <dbReference type="EMBL" id="KAF3453655.1"/>
    </source>
</evidence>
<dbReference type="Pfam" id="PF00954">
    <property type="entry name" value="S_locus_glycop"/>
    <property type="match status" value="1"/>
</dbReference>
<dbReference type="AlphaFoldDB" id="A0A8K0HJP6"/>
<organism evidence="24 25">
    <name type="scientific">Rhamnella rubrinervis</name>
    <dbReference type="NCBI Taxonomy" id="2594499"/>
    <lineage>
        <taxon>Eukaryota</taxon>
        <taxon>Viridiplantae</taxon>
        <taxon>Streptophyta</taxon>
        <taxon>Embryophyta</taxon>
        <taxon>Tracheophyta</taxon>
        <taxon>Spermatophyta</taxon>
        <taxon>Magnoliopsida</taxon>
        <taxon>eudicotyledons</taxon>
        <taxon>Gunneridae</taxon>
        <taxon>Pentapetalae</taxon>
        <taxon>rosids</taxon>
        <taxon>fabids</taxon>
        <taxon>Rosales</taxon>
        <taxon>Rhamnaceae</taxon>
        <taxon>rhamnoid group</taxon>
        <taxon>Rhamneae</taxon>
        <taxon>Rhamnella</taxon>
    </lineage>
</organism>
<dbReference type="CDD" id="cd14066">
    <property type="entry name" value="STKc_IRAK"/>
    <property type="match status" value="1"/>
</dbReference>
<dbReference type="Pfam" id="PF01453">
    <property type="entry name" value="B_lectin"/>
    <property type="match status" value="1"/>
</dbReference>
<dbReference type="InterPro" id="IPR001245">
    <property type="entry name" value="Ser-Thr/Tyr_kinase_cat_dom"/>
</dbReference>
<keyword evidence="14" id="KW-0675">Receptor</keyword>
<keyword evidence="10 18" id="KW-0067">ATP-binding</keyword>
<keyword evidence="15" id="KW-0325">Glycoprotein</keyword>
<dbReference type="SUPFAM" id="SSF56112">
    <property type="entry name" value="Protein kinase-like (PK-like)"/>
    <property type="match status" value="1"/>
</dbReference>
<dbReference type="GO" id="GO:0005524">
    <property type="term" value="F:ATP binding"/>
    <property type="evidence" value="ECO:0007669"/>
    <property type="project" value="UniProtKB-KW"/>
</dbReference>
<evidence type="ECO:0000256" key="16">
    <source>
        <dbReference type="ARBA" id="ARBA00047899"/>
    </source>
</evidence>
<evidence type="ECO:0000259" key="23">
    <source>
        <dbReference type="PROSITE" id="PS50948"/>
    </source>
</evidence>
<dbReference type="OrthoDB" id="4062651at2759"/>
<evidence type="ECO:0000256" key="2">
    <source>
        <dbReference type="ARBA" id="ARBA00022475"/>
    </source>
</evidence>
<comment type="catalytic activity">
    <reaction evidence="17 18">
        <text>L-seryl-[protein] + ATP = O-phospho-L-seryl-[protein] + ADP + H(+)</text>
        <dbReference type="Rhea" id="RHEA:17989"/>
        <dbReference type="Rhea" id="RHEA-COMP:9863"/>
        <dbReference type="Rhea" id="RHEA-COMP:11604"/>
        <dbReference type="ChEBI" id="CHEBI:15378"/>
        <dbReference type="ChEBI" id="CHEBI:29999"/>
        <dbReference type="ChEBI" id="CHEBI:30616"/>
        <dbReference type="ChEBI" id="CHEBI:83421"/>
        <dbReference type="ChEBI" id="CHEBI:456216"/>
        <dbReference type="EC" id="2.7.11.1"/>
    </reaction>
</comment>
<evidence type="ECO:0000256" key="1">
    <source>
        <dbReference type="ARBA" id="ARBA00004251"/>
    </source>
</evidence>
<dbReference type="Proteomes" id="UP000796880">
    <property type="component" value="Unassembled WGS sequence"/>
</dbReference>
<dbReference type="Pfam" id="PF08276">
    <property type="entry name" value="PAN_2"/>
    <property type="match status" value="1"/>
</dbReference>
<dbReference type="InterPro" id="IPR008271">
    <property type="entry name" value="Ser/Thr_kinase_AS"/>
</dbReference>
<evidence type="ECO:0000256" key="15">
    <source>
        <dbReference type="ARBA" id="ARBA00023180"/>
    </source>
</evidence>
<keyword evidence="2" id="KW-1003">Cell membrane</keyword>
<proteinExistence type="inferred from homology"/>
<evidence type="ECO:0000256" key="9">
    <source>
        <dbReference type="ARBA" id="ARBA00022777"/>
    </source>
</evidence>
<keyword evidence="3 18" id="KW-0723">Serine/threonine-protein kinase</keyword>
<evidence type="ECO:0000256" key="8">
    <source>
        <dbReference type="ARBA" id="ARBA00022741"/>
    </source>
</evidence>
<reference evidence="24" key="1">
    <citation type="submission" date="2020-03" db="EMBL/GenBank/DDBJ databases">
        <title>A high-quality chromosome-level genome assembly of a woody plant with both climbing and erect habits, Rhamnella rubrinervis.</title>
        <authorList>
            <person name="Lu Z."/>
            <person name="Yang Y."/>
            <person name="Zhu X."/>
            <person name="Sun Y."/>
        </authorList>
    </citation>
    <scope>NUCLEOTIDE SEQUENCE</scope>
    <source>
        <strain evidence="24">BYM</strain>
        <tissue evidence="24">Leaf</tissue>
    </source>
</reference>
<dbReference type="Gene3D" id="3.30.200.20">
    <property type="entry name" value="Phosphorylase Kinase, domain 1"/>
    <property type="match status" value="1"/>
</dbReference>
<dbReference type="GO" id="GO:0030246">
    <property type="term" value="F:carbohydrate binding"/>
    <property type="evidence" value="ECO:0007669"/>
    <property type="project" value="UniProtKB-KW"/>
</dbReference>
<dbReference type="Gene3D" id="1.10.510.10">
    <property type="entry name" value="Transferase(Phosphotransferase) domain 1"/>
    <property type="match status" value="1"/>
</dbReference>
<gene>
    <name evidence="24" type="ORF">FNV43_RR04096</name>
</gene>
<dbReference type="PIRSF" id="PIRSF000641">
    <property type="entry name" value="SRK"/>
    <property type="match status" value="1"/>
</dbReference>
<dbReference type="InterPro" id="IPR036426">
    <property type="entry name" value="Bulb-type_lectin_dom_sf"/>
</dbReference>
<protein>
    <recommendedName>
        <fullName evidence="18">Receptor-like serine/threonine-protein kinase</fullName>
        <ecNumber evidence="18">2.7.11.1</ecNumber>
    </recommendedName>
</protein>
<dbReference type="GO" id="GO:0005886">
    <property type="term" value="C:plasma membrane"/>
    <property type="evidence" value="ECO:0007669"/>
    <property type="project" value="UniProtKB-SubCell"/>
</dbReference>
<keyword evidence="5" id="KW-0812">Transmembrane</keyword>
<dbReference type="PANTHER" id="PTHR27002">
    <property type="entry name" value="RECEPTOR-LIKE SERINE/THREONINE-PROTEIN KINASE SD1-8"/>
    <property type="match status" value="1"/>
</dbReference>
<evidence type="ECO:0000313" key="25">
    <source>
        <dbReference type="Proteomes" id="UP000796880"/>
    </source>
</evidence>
<feature type="domain" description="Bulb-type lectin" evidence="22">
    <location>
        <begin position="28"/>
        <end position="155"/>
    </location>
</feature>
<keyword evidence="12" id="KW-0472">Membrane</keyword>
<dbReference type="FunFam" id="1.10.510.10:FF:000060">
    <property type="entry name" value="G-type lectin S-receptor-like serine/threonine-protein kinase"/>
    <property type="match status" value="1"/>
</dbReference>
<dbReference type="InterPro" id="IPR003609">
    <property type="entry name" value="Pan_app"/>
</dbReference>
<dbReference type="FunFam" id="3.30.200.20:FF:000330">
    <property type="entry name" value="G-type lectin S-receptor-like serine/threonine-protein kinase At4g03230"/>
    <property type="match status" value="1"/>
</dbReference>
<evidence type="ECO:0000256" key="4">
    <source>
        <dbReference type="ARBA" id="ARBA00022679"/>
    </source>
</evidence>
<keyword evidence="13" id="KW-1015">Disulfide bond</keyword>
<evidence type="ECO:0000259" key="22">
    <source>
        <dbReference type="PROSITE" id="PS50927"/>
    </source>
</evidence>
<feature type="region of interest" description="Disordered" evidence="19">
    <location>
        <begin position="736"/>
        <end position="774"/>
    </location>
</feature>
<dbReference type="GO" id="GO:0004674">
    <property type="term" value="F:protein serine/threonine kinase activity"/>
    <property type="evidence" value="ECO:0007669"/>
    <property type="project" value="UniProtKB-KW"/>
</dbReference>
<comment type="similarity">
    <text evidence="18">Belongs to the protein kinase superfamily. Ser/Thr protein kinase family.</text>
</comment>
<dbReference type="PROSITE" id="PS50927">
    <property type="entry name" value="BULB_LECTIN"/>
    <property type="match status" value="1"/>
</dbReference>
<comment type="subcellular location">
    <subcellularLocation>
        <location evidence="1">Cell membrane</location>
        <topology evidence="1">Single-pass type I membrane protein</topology>
    </subcellularLocation>
</comment>
<keyword evidence="25" id="KW-1185">Reference proteome</keyword>
<evidence type="ECO:0000256" key="10">
    <source>
        <dbReference type="ARBA" id="ARBA00022840"/>
    </source>
</evidence>
<dbReference type="GO" id="GO:0048544">
    <property type="term" value="P:recognition of pollen"/>
    <property type="evidence" value="ECO:0007669"/>
    <property type="project" value="InterPro"/>
</dbReference>
<feature type="signal peptide" evidence="20">
    <location>
        <begin position="1"/>
        <end position="27"/>
    </location>
</feature>
<feature type="compositionally biased region" description="Polar residues" evidence="19">
    <location>
        <begin position="752"/>
        <end position="774"/>
    </location>
</feature>
<dbReference type="EMBL" id="VOIH02000002">
    <property type="protein sequence ID" value="KAF3453655.1"/>
    <property type="molecule type" value="Genomic_DNA"/>
</dbReference>
<dbReference type="InterPro" id="IPR024171">
    <property type="entry name" value="SRK-like_kinase"/>
</dbReference>
<keyword evidence="9 18" id="KW-0418">Kinase</keyword>
<keyword evidence="11" id="KW-1133">Transmembrane helix</keyword>
<keyword evidence="6 20" id="KW-0732">Signal</keyword>
<evidence type="ECO:0000256" key="18">
    <source>
        <dbReference type="PIRNR" id="PIRNR000641"/>
    </source>
</evidence>
<feature type="domain" description="Protein kinase" evidence="21">
    <location>
        <begin position="456"/>
        <end position="743"/>
    </location>
</feature>
<evidence type="ECO:0000256" key="6">
    <source>
        <dbReference type="ARBA" id="ARBA00022729"/>
    </source>
</evidence>
<dbReference type="InterPro" id="IPR000719">
    <property type="entry name" value="Prot_kinase_dom"/>
</dbReference>
<accession>A0A8K0HJP6</accession>
<comment type="catalytic activity">
    <reaction evidence="16 18">
        <text>L-threonyl-[protein] + ATP = O-phospho-L-threonyl-[protein] + ADP + H(+)</text>
        <dbReference type="Rhea" id="RHEA:46608"/>
        <dbReference type="Rhea" id="RHEA-COMP:11060"/>
        <dbReference type="Rhea" id="RHEA-COMP:11605"/>
        <dbReference type="ChEBI" id="CHEBI:15378"/>
        <dbReference type="ChEBI" id="CHEBI:30013"/>
        <dbReference type="ChEBI" id="CHEBI:30616"/>
        <dbReference type="ChEBI" id="CHEBI:61977"/>
        <dbReference type="ChEBI" id="CHEBI:456216"/>
        <dbReference type="EC" id="2.7.11.1"/>
    </reaction>
</comment>
<keyword evidence="7" id="KW-0430">Lectin</keyword>
<evidence type="ECO:0000256" key="13">
    <source>
        <dbReference type="ARBA" id="ARBA00023157"/>
    </source>
</evidence>
<evidence type="ECO:0000256" key="3">
    <source>
        <dbReference type="ARBA" id="ARBA00022527"/>
    </source>
</evidence>
<dbReference type="SUPFAM" id="SSF51110">
    <property type="entry name" value="alpha-D-mannose-specific plant lectins"/>
    <property type="match status" value="1"/>
</dbReference>
<name>A0A8K0HJP6_9ROSA</name>
<dbReference type="InterPro" id="IPR000858">
    <property type="entry name" value="S_locus_glycoprot_dom"/>
</dbReference>
<dbReference type="SMART" id="SM00220">
    <property type="entry name" value="S_TKc"/>
    <property type="match status" value="1"/>
</dbReference>
<evidence type="ECO:0000256" key="11">
    <source>
        <dbReference type="ARBA" id="ARBA00022989"/>
    </source>
</evidence>
<dbReference type="SMART" id="SM00108">
    <property type="entry name" value="B_lectin"/>
    <property type="match status" value="1"/>
</dbReference>
<evidence type="ECO:0000256" key="17">
    <source>
        <dbReference type="ARBA" id="ARBA00048679"/>
    </source>
</evidence>
<evidence type="ECO:0000256" key="14">
    <source>
        <dbReference type="ARBA" id="ARBA00023170"/>
    </source>
</evidence>
<dbReference type="PROSITE" id="PS50011">
    <property type="entry name" value="PROTEIN_KINASE_DOM"/>
    <property type="match status" value="1"/>
</dbReference>
<evidence type="ECO:0000259" key="21">
    <source>
        <dbReference type="PROSITE" id="PS50011"/>
    </source>
</evidence>
<evidence type="ECO:0000256" key="5">
    <source>
        <dbReference type="ARBA" id="ARBA00022692"/>
    </source>
</evidence>
<feature type="domain" description="Apple" evidence="23">
    <location>
        <begin position="315"/>
        <end position="394"/>
    </location>
</feature>
<comment type="caution">
    <text evidence="24">The sequence shown here is derived from an EMBL/GenBank/DDBJ whole genome shotgun (WGS) entry which is preliminary data.</text>
</comment>
<evidence type="ECO:0000256" key="7">
    <source>
        <dbReference type="ARBA" id="ARBA00022734"/>
    </source>
</evidence>
<dbReference type="Pfam" id="PF07714">
    <property type="entry name" value="PK_Tyr_Ser-Thr"/>
    <property type="match status" value="1"/>
</dbReference>
<dbReference type="PANTHER" id="PTHR27002:SF181">
    <property type="entry name" value="RECEPTOR-LIKE SERINE_THREONINE-PROTEIN KINASE"/>
    <property type="match status" value="1"/>
</dbReference>
<dbReference type="PROSITE" id="PS00108">
    <property type="entry name" value="PROTEIN_KINASE_ST"/>
    <property type="match status" value="1"/>
</dbReference>
<dbReference type="InterPro" id="IPR001480">
    <property type="entry name" value="Bulb-type_lectin_dom"/>
</dbReference>